<dbReference type="SUPFAM" id="SSF81665">
    <property type="entry name" value="Calcium ATPase, transmembrane domain M"/>
    <property type="match status" value="1"/>
</dbReference>
<dbReference type="GO" id="GO:0005886">
    <property type="term" value="C:plasma membrane"/>
    <property type="evidence" value="ECO:0007669"/>
    <property type="project" value="TreeGrafter"/>
</dbReference>
<feature type="compositionally biased region" description="Basic and acidic residues" evidence="3">
    <location>
        <begin position="285"/>
        <end position="294"/>
    </location>
</feature>
<feature type="region of interest" description="Disordered" evidence="3">
    <location>
        <begin position="1"/>
        <end position="95"/>
    </location>
</feature>
<dbReference type="Pfam" id="PF16209">
    <property type="entry name" value="PhoLip_ATPase_N"/>
    <property type="match status" value="1"/>
</dbReference>
<comment type="subcellular location">
    <subcellularLocation>
        <location evidence="1">Endomembrane system</location>
    </subcellularLocation>
</comment>
<evidence type="ECO:0000256" key="2">
    <source>
        <dbReference type="ARBA" id="ARBA00022448"/>
    </source>
</evidence>
<evidence type="ECO:0000256" key="3">
    <source>
        <dbReference type="SAM" id="MobiDB-lite"/>
    </source>
</evidence>
<dbReference type="AlphaFoldDB" id="A0A9W4JLC5"/>
<feature type="region of interest" description="Disordered" evidence="3">
    <location>
        <begin position="242"/>
        <end position="294"/>
    </location>
</feature>
<accession>A0A9W4JLC5</accession>
<dbReference type="GO" id="GO:0012505">
    <property type="term" value="C:endomembrane system"/>
    <property type="evidence" value="ECO:0007669"/>
    <property type="project" value="UniProtKB-SubCell"/>
</dbReference>
<dbReference type="PANTHER" id="PTHR24092:SF180">
    <property type="entry name" value="PHOSPHOLIPID-TRANSPORTING ATPASE DNF1-RELATED"/>
    <property type="match status" value="1"/>
</dbReference>
<proteinExistence type="predicted"/>
<feature type="compositionally biased region" description="Low complexity" evidence="3">
    <location>
        <begin position="72"/>
        <end position="87"/>
    </location>
</feature>
<organism evidence="5 6">
    <name type="scientific">Penicillium salamii</name>
    <dbReference type="NCBI Taxonomy" id="1612424"/>
    <lineage>
        <taxon>Eukaryota</taxon>
        <taxon>Fungi</taxon>
        <taxon>Dikarya</taxon>
        <taxon>Ascomycota</taxon>
        <taxon>Pezizomycotina</taxon>
        <taxon>Eurotiomycetes</taxon>
        <taxon>Eurotiomycetidae</taxon>
        <taxon>Eurotiales</taxon>
        <taxon>Aspergillaceae</taxon>
        <taxon>Penicillium</taxon>
    </lineage>
</organism>
<protein>
    <recommendedName>
        <fullName evidence="4">P-type ATPase N-terminal domain-containing protein</fullName>
    </recommendedName>
</protein>
<dbReference type="PANTHER" id="PTHR24092">
    <property type="entry name" value="PROBABLE PHOSPHOLIPID-TRANSPORTING ATPASE"/>
    <property type="match status" value="1"/>
</dbReference>
<dbReference type="EMBL" id="CAJVPA010000203">
    <property type="protein sequence ID" value="CAG8398316.1"/>
    <property type="molecule type" value="Genomic_DNA"/>
</dbReference>
<evidence type="ECO:0000313" key="5">
    <source>
        <dbReference type="EMBL" id="CAG8398316.1"/>
    </source>
</evidence>
<feature type="domain" description="P-type ATPase N-terminal" evidence="4">
    <location>
        <begin position="114"/>
        <end position="166"/>
    </location>
</feature>
<evidence type="ECO:0000313" key="6">
    <source>
        <dbReference type="Proteomes" id="UP001152646"/>
    </source>
</evidence>
<dbReference type="InterPro" id="IPR032631">
    <property type="entry name" value="P-type_ATPase_N"/>
</dbReference>
<name>A0A9W4JLC5_9EURO</name>
<reference evidence="5" key="1">
    <citation type="submission" date="2021-07" db="EMBL/GenBank/DDBJ databases">
        <authorList>
            <person name="Branca A.L. A."/>
        </authorList>
    </citation>
    <scope>NUCLEOTIDE SEQUENCE</scope>
</reference>
<dbReference type="GO" id="GO:0140326">
    <property type="term" value="F:ATPase-coupled intramembrane lipid transporter activity"/>
    <property type="evidence" value="ECO:0007669"/>
    <property type="project" value="TreeGrafter"/>
</dbReference>
<keyword evidence="2" id="KW-0813">Transport</keyword>
<dbReference type="OrthoDB" id="377733at2759"/>
<dbReference type="Proteomes" id="UP001152646">
    <property type="component" value="Unassembled WGS sequence"/>
</dbReference>
<evidence type="ECO:0000259" key="4">
    <source>
        <dbReference type="Pfam" id="PF16209"/>
    </source>
</evidence>
<sequence length="294" mass="32984">MAHPPLPGANGEDNPDQGGEVREVPSNVSKPTKRQRWATTRAPGAGGIKKRVSIIDRLHKKSELRDEKRKSTNTSASTNESTAGTEAPESGPNRRVYFSIPIPESERDEEGHLNITYPRNKIRTAKYTALTFVPYNVWLQFHNIANIYFLFVIILNCFPIFGANNPGLNAVPLIVIIVVTAIKDAIEDWGRTVSDNQVNNSPVYRLVEWNNVNSTEDNIDLWRRIKKACTRGAVSTYKWMASQTRKRKQGGMEDDGQRRESFLSTADPRASIYTQLPLPDQPAPSREHYGTVPG</sequence>
<feature type="compositionally biased region" description="Basic and acidic residues" evidence="3">
    <location>
        <begin position="53"/>
        <end position="70"/>
    </location>
</feature>
<dbReference type="GO" id="GO:0045332">
    <property type="term" value="P:phospholipid translocation"/>
    <property type="evidence" value="ECO:0007669"/>
    <property type="project" value="TreeGrafter"/>
</dbReference>
<dbReference type="InterPro" id="IPR023298">
    <property type="entry name" value="ATPase_P-typ_TM_dom_sf"/>
</dbReference>
<comment type="caution">
    <text evidence="5">The sequence shown here is derived from an EMBL/GenBank/DDBJ whole genome shotgun (WGS) entry which is preliminary data.</text>
</comment>
<evidence type="ECO:0000256" key="1">
    <source>
        <dbReference type="ARBA" id="ARBA00004308"/>
    </source>
</evidence>
<gene>
    <name evidence="5" type="ORF">PSALAMII_LOCUS7824</name>
</gene>